<accession>A0A6L8MTZ0</accession>
<dbReference type="GO" id="GO:0007165">
    <property type="term" value="P:signal transduction"/>
    <property type="evidence" value="ECO:0007669"/>
    <property type="project" value="UniProtKB-KW"/>
</dbReference>
<feature type="transmembrane region" description="Helical" evidence="9">
    <location>
        <begin position="187"/>
        <end position="205"/>
    </location>
</feature>
<evidence type="ECO:0000313" key="11">
    <source>
        <dbReference type="EMBL" id="MYM85510.1"/>
    </source>
</evidence>
<dbReference type="EMBL" id="WWCP01000080">
    <property type="protein sequence ID" value="MYM85510.1"/>
    <property type="molecule type" value="Genomic_DNA"/>
</dbReference>
<evidence type="ECO:0000256" key="9">
    <source>
        <dbReference type="SAM" id="Phobius"/>
    </source>
</evidence>
<dbReference type="GO" id="GO:0005886">
    <property type="term" value="C:plasma membrane"/>
    <property type="evidence" value="ECO:0007669"/>
    <property type="project" value="UniProtKB-SubCell"/>
</dbReference>
<dbReference type="PANTHER" id="PTHR43531">
    <property type="entry name" value="PROTEIN ICFG"/>
    <property type="match status" value="1"/>
</dbReference>
<dbReference type="GO" id="GO:0004888">
    <property type="term" value="F:transmembrane signaling receptor activity"/>
    <property type="evidence" value="ECO:0007669"/>
    <property type="project" value="InterPro"/>
</dbReference>
<dbReference type="Proteomes" id="UP000474565">
    <property type="component" value="Unassembled WGS sequence"/>
</dbReference>
<evidence type="ECO:0000256" key="4">
    <source>
        <dbReference type="ARBA" id="ARBA00022692"/>
    </source>
</evidence>
<dbReference type="SMART" id="SM00283">
    <property type="entry name" value="MA"/>
    <property type="match status" value="1"/>
</dbReference>
<dbReference type="Pfam" id="PF17200">
    <property type="entry name" value="sCache_2"/>
    <property type="match status" value="1"/>
</dbReference>
<dbReference type="SMART" id="SM01049">
    <property type="entry name" value="Cache_2"/>
    <property type="match status" value="1"/>
</dbReference>
<evidence type="ECO:0000256" key="1">
    <source>
        <dbReference type="ARBA" id="ARBA00004651"/>
    </source>
</evidence>
<evidence type="ECO:0000259" key="10">
    <source>
        <dbReference type="PROSITE" id="PS50111"/>
    </source>
</evidence>
<evidence type="ECO:0000256" key="8">
    <source>
        <dbReference type="PROSITE-ProRule" id="PRU00284"/>
    </source>
</evidence>
<protein>
    <submittedName>
        <fullName evidence="11">Methyl-accepting chemotaxis protein</fullName>
    </submittedName>
</protein>
<sequence>MNKLSFQQKLWVPLICSLLCITAIFVFETIQTRNVRIEERKNDLSNVADLALNIVKQFGDKAAAGALSKEAAQKQASEAIQKLRYAKDGYFTISDGTLSLMHPIKPENNNKDLVNLKDPNGIYVYREIAAAAAGPGGAGFIRYYWSRPGATEPVPKLSRVVGYAPWNWALTTGVYIDDIDLAFRDSLMKSAGWLALVCGLLWVIVRQVNKSLRHTIGGTPEYVGEVTRKIADGDLSVDVATHASDRDSILYSVKVMQQRLADTIGDIRRSADTIATASGEIASGNMDLSARTESQASSLEETAASMEQLTSTVNQNAANAVQANQLVRSASEVAERGGRVVSQVVSTMETINASATRIVDIISVIDGIAFQTNILALNAAVEAARAGEQGRGFAVVASEVRNLAQRSAAAAKEIKELINASVDSINNGSALVSEAGTTMDQVVASVSRVTQIMQAITDASGEQSTGIGHVNMAITEMDSVTQQNAALVEQAAAAAGSMQDQAAMLASLVARFQLRADASPVRSAQRQVALAR</sequence>
<evidence type="ECO:0000256" key="3">
    <source>
        <dbReference type="ARBA" id="ARBA00022481"/>
    </source>
</evidence>
<gene>
    <name evidence="11" type="ORF">GTP44_26735</name>
</gene>
<dbReference type="InterPro" id="IPR004089">
    <property type="entry name" value="MCPsignal_dom"/>
</dbReference>
<keyword evidence="2" id="KW-1003">Cell membrane</keyword>
<dbReference type="FunFam" id="1.10.287.950:FF:000001">
    <property type="entry name" value="Methyl-accepting chemotaxis sensory transducer"/>
    <property type="match status" value="1"/>
</dbReference>
<reference evidence="11 12" key="1">
    <citation type="submission" date="2019-12" db="EMBL/GenBank/DDBJ databases">
        <title>Novel species isolated from a subtropical stream in China.</title>
        <authorList>
            <person name="Lu H."/>
        </authorList>
    </citation>
    <scope>NUCLEOTIDE SEQUENCE [LARGE SCALE GENOMIC DNA]</scope>
    <source>
        <strain evidence="11 12">FT50W</strain>
    </source>
</reference>
<comment type="caution">
    <text evidence="11">The sequence shown here is derived from an EMBL/GenBank/DDBJ whole genome shotgun (WGS) entry which is preliminary data.</text>
</comment>
<comment type="similarity">
    <text evidence="7">Belongs to the methyl-accepting chemotaxis (MCP) protein family.</text>
</comment>
<evidence type="ECO:0000256" key="7">
    <source>
        <dbReference type="ARBA" id="ARBA00029447"/>
    </source>
</evidence>
<evidence type="ECO:0000256" key="6">
    <source>
        <dbReference type="ARBA" id="ARBA00023136"/>
    </source>
</evidence>
<keyword evidence="3" id="KW-0488">Methylation</keyword>
<evidence type="ECO:0000256" key="2">
    <source>
        <dbReference type="ARBA" id="ARBA00022475"/>
    </source>
</evidence>
<dbReference type="Gene3D" id="1.10.287.950">
    <property type="entry name" value="Methyl-accepting chemotaxis protein"/>
    <property type="match status" value="1"/>
</dbReference>
<dbReference type="InterPro" id="IPR051310">
    <property type="entry name" value="MCP_chemotaxis"/>
</dbReference>
<evidence type="ECO:0000256" key="5">
    <source>
        <dbReference type="ARBA" id="ARBA00022989"/>
    </source>
</evidence>
<keyword evidence="6 9" id="KW-0472">Membrane</keyword>
<dbReference type="AlphaFoldDB" id="A0A6L8MTZ0"/>
<dbReference type="InterPro" id="IPR033480">
    <property type="entry name" value="sCache_2"/>
</dbReference>
<dbReference type="Pfam" id="PF00015">
    <property type="entry name" value="MCPsignal"/>
    <property type="match status" value="1"/>
</dbReference>
<comment type="subcellular location">
    <subcellularLocation>
        <location evidence="1">Cell membrane</location>
        <topology evidence="1">Multi-pass membrane protein</topology>
    </subcellularLocation>
</comment>
<keyword evidence="4 9" id="KW-0812">Transmembrane</keyword>
<dbReference type="InterPro" id="IPR004090">
    <property type="entry name" value="Chemotax_Me-accpt_rcpt"/>
</dbReference>
<dbReference type="PROSITE" id="PS50111">
    <property type="entry name" value="CHEMOTAXIS_TRANSDUC_2"/>
    <property type="match status" value="1"/>
</dbReference>
<dbReference type="PANTHER" id="PTHR43531:SF14">
    <property type="entry name" value="METHYL-ACCEPTING CHEMOTAXIS PROTEIN I-RELATED"/>
    <property type="match status" value="1"/>
</dbReference>
<name>A0A6L8MTZ0_9BURK</name>
<proteinExistence type="inferred from homology"/>
<dbReference type="RefSeq" id="WP_161021791.1">
    <property type="nucleotide sequence ID" value="NZ_WWCP01000080.1"/>
</dbReference>
<dbReference type="SUPFAM" id="SSF58104">
    <property type="entry name" value="Methyl-accepting chemotaxis protein (MCP) signaling domain"/>
    <property type="match status" value="1"/>
</dbReference>
<dbReference type="Gene3D" id="3.30.450.20">
    <property type="entry name" value="PAS domain"/>
    <property type="match status" value="1"/>
</dbReference>
<keyword evidence="5 9" id="KW-1133">Transmembrane helix</keyword>
<feature type="domain" description="Methyl-accepting transducer" evidence="10">
    <location>
        <begin position="270"/>
        <end position="499"/>
    </location>
</feature>
<feature type="transmembrane region" description="Helical" evidence="9">
    <location>
        <begin position="12"/>
        <end position="30"/>
    </location>
</feature>
<dbReference type="GO" id="GO:0006935">
    <property type="term" value="P:chemotaxis"/>
    <property type="evidence" value="ECO:0007669"/>
    <property type="project" value="InterPro"/>
</dbReference>
<evidence type="ECO:0000313" key="12">
    <source>
        <dbReference type="Proteomes" id="UP000474565"/>
    </source>
</evidence>
<organism evidence="11 12">
    <name type="scientific">Duganella lactea</name>
    <dbReference type="NCBI Taxonomy" id="2692173"/>
    <lineage>
        <taxon>Bacteria</taxon>
        <taxon>Pseudomonadati</taxon>
        <taxon>Pseudomonadota</taxon>
        <taxon>Betaproteobacteria</taxon>
        <taxon>Burkholderiales</taxon>
        <taxon>Oxalobacteraceae</taxon>
        <taxon>Telluria group</taxon>
        <taxon>Duganella</taxon>
    </lineage>
</organism>
<dbReference type="PRINTS" id="PR00260">
    <property type="entry name" value="CHEMTRNSDUCR"/>
</dbReference>
<keyword evidence="8" id="KW-0807">Transducer</keyword>
<dbReference type="CDD" id="cd11386">
    <property type="entry name" value="MCP_signal"/>
    <property type="match status" value="1"/>
</dbReference>